<dbReference type="Gene3D" id="1.10.390.10">
    <property type="entry name" value="Neutral Protease Domain 2"/>
    <property type="match status" value="1"/>
</dbReference>
<dbReference type="SUPFAM" id="SSF63737">
    <property type="entry name" value="Leukotriene A4 hydrolase N-terminal domain"/>
    <property type="match status" value="1"/>
</dbReference>
<dbReference type="Pfam" id="PF01433">
    <property type="entry name" value="Peptidase_M1"/>
    <property type="match status" value="1"/>
</dbReference>
<dbReference type="Proteomes" id="UP001500503">
    <property type="component" value="Unassembled WGS sequence"/>
</dbReference>
<organism evidence="2 3">
    <name type="scientific">Actinoallomurus oryzae</name>
    <dbReference type="NCBI Taxonomy" id="502180"/>
    <lineage>
        <taxon>Bacteria</taxon>
        <taxon>Bacillati</taxon>
        <taxon>Actinomycetota</taxon>
        <taxon>Actinomycetes</taxon>
        <taxon>Streptosporangiales</taxon>
        <taxon>Thermomonosporaceae</taxon>
        <taxon>Actinoallomurus</taxon>
    </lineage>
</organism>
<gene>
    <name evidence="2" type="ORF">GCM10023191_087300</name>
</gene>
<comment type="caution">
    <text evidence="2">The sequence shown here is derived from an EMBL/GenBank/DDBJ whole genome shotgun (WGS) entry which is preliminary data.</text>
</comment>
<dbReference type="InterPro" id="IPR027268">
    <property type="entry name" value="Peptidase_M4/M1_CTD_sf"/>
</dbReference>
<reference evidence="3" key="1">
    <citation type="journal article" date="2019" name="Int. J. Syst. Evol. Microbiol.">
        <title>The Global Catalogue of Microorganisms (GCM) 10K type strain sequencing project: providing services to taxonomists for standard genome sequencing and annotation.</title>
        <authorList>
            <consortium name="The Broad Institute Genomics Platform"/>
            <consortium name="The Broad Institute Genome Sequencing Center for Infectious Disease"/>
            <person name="Wu L."/>
            <person name="Ma J."/>
        </authorList>
    </citation>
    <scope>NUCLEOTIDE SEQUENCE [LARGE SCALE GENOMIC DNA]</scope>
    <source>
        <strain evidence="3">JCM 17933</strain>
    </source>
</reference>
<name>A0ABP8R2A2_9ACTN</name>
<sequence length="457" mass="49401">MATTVLAGAVGGAGTSFGADGSPRLRTVADAADAGGGKYDVTGYGITMSYRPDTRTVRGVTVVTATAVEALDRFTLTLSGPAVRSVTVDSKPAKSFAQTGGKDLLIVPSAKIGRRARFQVRVEYDGSPGAGWLPTTSGGATAFEGSSSAWFPVHEDAHDKAAFHLTATVPDGWSVVSVGREDPVRHGSTGAAFRWTEPYVDPADLAVSIDRFTVERSAPAGGTPVVNAYAPGLRKSTKPLADRLPEILQFLSRRFGPYPFRAAGNVFVQVDDDAPATAPQTRPVYLGAGNKRFMTLDAVVHEQAHQWYGVSAAARRPEDDCLAECFAAYATWLWNEDRDGVDLDARYREQVGAERDDADFWKALYRPGEAPGINEYGKGALALHALRRQIGDEAFHRLIEQWPQEHRGDYVDWPQFEAFAQKVAGQDLTGFFQAWFRGATVPADQYLWPGTLTSGPR</sequence>
<evidence type="ECO:0000259" key="1">
    <source>
        <dbReference type="Pfam" id="PF01433"/>
    </source>
</evidence>
<dbReference type="CDD" id="cd09603">
    <property type="entry name" value="M1_APN_like"/>
    <property type="match status" value="1"/>
</dbReference>
<proteinExistence type="predicted"/>
<dbReference type="SUPFAM" id="SSF55486">
    <property type="entry name" value="Metalloproteases ('zincins'), catalytic domain"/>
    <property type="match status" value="1"/>
</dbReference>
<dbReference type="InterPro" id="IPR014782">
    <property type="entry name" value="Peptidase_M1_dom"/>
</dbReference>
<accession>A0ABP8R2A2</accession>
<feature type="domain" description="Peptidase M1 membrane alanine aminopeptidase" evidence="1">
    <location>
        <begin position="296"/>
        <end position="435"/>
    </location>
</feature>
<keyword evidence="3" id="KW-1185">Reference proteome</keyword>
<dbReference type="RefSeq" id="WP_345474290.1">
    <property type="nucleotide sequence ID" value="NZ_BAABHF010000054.1"/>
</dbReference>
<evidence type="ECO:0000313" key="3">
    <source>
        <dbReference type="Proteomes" id="UP001500503"/>
    </source>
</evidence>
<protein>
    <submittedName>
        <fullName evidence="2">M1 family metallopeptidase</fullName>
    </submittedName>
</protein>
<dbReference type="InterPro" id="IPR042097">
    <property type="entry name" value="Aminopeptidase_N-like_N_sf"/>
</dbReference>
<evidence type="ECO:0000313" key="2">
    <source>
        <dbReference type="EMBL" id="GAA4516392.1"/>
    </source>
</evidence>
<dbReference type="Gene3D" id="2.60.40.1730">
    <property type="entry name" value="tricorn interacting facor f3 domain"/>
    <property type="match status" value="1"/>
</dbReference>
<dbReference type="EMBL" id="BAABHF010000054">
    <property type="protein sequence ID" value="GAA4516392.1"/>
    <property type="molecule type" value="Genomic_DNA"/>
</dbReference>